<keyword evidence="3" id="KW-1185">Reference proteome</keyword>
<dbReference type="AlphaFoldDB" id="A0A2I0B3I9"/>
<evidence type="ECO:0008006" key="4">
    <source>
        <dbReference type="Google" id="ProtNLM"/>
    </source>
</evidence>
<reference evidence="2 3" key="1">
    <citation type="journal article" date="2017" name="Nature">
        <title>The Apostasia genome and the evolution of orchids.</title>
        <authorList>
            <person name="Zhang G.Q."/>
            <person name="Liu K.W."/>
            <person name="Li Z."/>
            <person name="Lohaus R."/>
            <person name="Hsiao Y.Y."/>
            <person name="Niu S.C."/>
            <person name="Wang J.Y."/>
            <person name="Lin Y.C."/>
            <person name="Xu Q."/>
            <person name="Chen L.J."/>
            <person name="Yoshida K."/>
            <person name="Fujiwara S."/>
            <person name="Wang Z.W."/>
            <person name="Zhang Y.Q."/>
            <person name="Mitsuda N."/>
            <person name="Wang M."/>
            <person name="Liu G.H."/>
            <person name="Pecoraro L."/>
            <person name="Huang H.X."/>
            <person name="Xiao X.J."/>
            <person name="Lin M."/>
            <person name="Wu X.Y."/>
            <person name="Wu W.L."/>
            <person name="Chen Y.Y."/>
            <person name="Chang S.B."/>
            <person name="Sakamoto S."/>
            <person name="Ohme-Takagi M."/>
            <person name="Yagi M."/>
            <person name="Zeng S.J."/>
            <person name="Shen C.Y."/>
            <person name="Yeh C.M."/>
            <person name="Luo Y.B."/>
            <person name="Tsai W.C."/>
            <person name="Van de Peer Y."/>
            <person name="Liu Z.J."/>
        </authorList>
    </citation>
    <scope>NUCLEOTIDE SEQUENCE [LARGE SCALE GENOMIC DNA]</scope>
    <source>
        <strain evidence="3">cv. Shenzhen</strain>
        <tissue evidence="2">Stem</tissue>
    </source>
</reference>
<keyword evidence="1" id="KW-0472">Membrane</keyword>
<dbReference type="EMBL" id="KZ451917">
    <property type="protein sequence ID" value="PKA62356.1"/>
    <property type="molecule type" value="Genomic_DNA"/>
</dbReference>
<name>A0A2I0B3I9_9ASPA</name>
<dbReference type="Proteomes" id="UP000236161">
    <property type="component" value="Unassembled WGS sequence"/>
</dbReference>
<accession>A0A2I0B3I9</accession>
<keyword evidence="1" id="KW-1133">Transmembrane helix</keyword>
<proteinExistence type="predicted"/>
<dbReference type="PANTHER" id="PTHR31286">
    <property type="entry name" value="GLYCINE-RICH CELL WALL STRUCTURAL PROTEIN 1.8-LIKE"/>
    <property type="match status" value="1"/>
</dbReference>
<evidence type="ECO:0000313" key="2">
    <source>
        <dbReference type="EMBL" id="PKA62356.1"/>
    </source>
</evidence>
<feature type="transmembrane region" description="Helical" evidence="1">
    <location>
        <begin position="16"/>
        <end position="34"/>
    </location>
</feature>
<dbReference type="PANTHER" id="PTHR31286:SF180">
    <property type="entry name" value="OS10G0362600 PROTEIN"/>
    <property type="match status" value="1"/>
</dbReference>
<organism evidence="2 3">
    <name type="scientific">Apostasia shenzhenica</name>
    <dbReference type="NCBI Taxonomy" id="1088818"/>
    <lineage>
        <taxon>Eukaryota</taxon>
        <taxon>Viridiplantae</taxon>
        <taxon>Streptophyta</taxon>
        <taxon>Embryophyta</taxon>
        <taxon>Tracheophyta</taxon>
        <taxon>Spermatophyta</taxon>
        <taxon>Magnoliopsida</taxon>
        <taxon>Liliopsida</taxon>
        <taxon>Asparagales</taxon>
        <taxon>Orchidaceae</taxon>
        <taxon>Apostasioideae</taxon>
        <taxon>Apostasia</taxon>
    </lineage>
</organism>
<keyword evidence="1" id="KW-0812">Transmembrane</keyword>
<dbReference type="InterPro" id="IPR040256">
    <property type="entry name" value="At4g02000-like"/>
</dbReference>
<evidence type="ECO:0000313" key="3">
    <source>
        <dbReference type="Proteomes" id="UP000236161"/>
    </source>
</evidence>
<gene>
    <name evidence="2" type="ORF">AXF42_Ash009240</name>
</gene>
<dbReference type="OrthoDB" id="786567at2759"/>
<sequence length="92" mass="10871">MWKWESGFRTRYESPLALIWIAFSGLPIEFWGGLKSFASVFGKPIQLDKVTSDLTRPFVARVLVEFDARKSYPDEIFYHPSWEFWLQIICGY</sequence>
<protein>
    <recommendedName>
        <fullName evidence="4">DUF4283 domain-containing protein</fullName>
    </recommendedName>
</protein>
<evidence type="ECO:0000256" key="1">
    <source>
        <dbReference type="SAM" id="Phobius"/>
    </source>
</evidence>